<accession>A0AAW6E8R3</accession>
<dbReference type="RefSeq" id="WP_117897542.1">
    <property type="nucleotide sequence ID" value="NZ_JADNGL010000011.1"/>
</dbReference>
<dbReference type="InterPro" id="IPR011009">
    <property type="entry name" value="Kinase-like_dom_sf"/>
</dbReference>
<evidence type="ECO:0000313" key="4">
    <source>
        <dbReference type="EMBL" id="MDB8743475.1"/>
    </source>
</evidence>
<proteinExistence type="predicted"/>
<comment type="caution">
    <text evidence="4">The sequence shown here is derived from an EMBL/GenBank/DDBJ whole genome shotgun (WGS) entry which is preliminary data.</text>
</comment>
<feature type="transmembrane region" description="Helical" evidence="2">
    <location>
        <begin position="438"/>
        <end position="458"/>
    </location>
</feature>
<sequence length="686" mass="77736">MASNNDRRIYYDLNSGQKYVLFEESITSGGEGSIYNIEGMPDLVAKIYHEKNRTENRKNKLLAMLETDSNDLSECAWPHAILYQDNNFCGYVMQKVSGLSSLIDFYVYDNRKKYLWSQYVKVAENIAAAVNNVHDSGHIIGDLNPNNFMLDVNTGRVMLVDTDSYHIKSKSGEIFPCTVVTPEFIPPELQGKTFDENNARNMFNESTDNFALAVIIFRLLMNGVHPFSCVVTTKESMSNFQPVKNIQNGYCPYFTKSNINGKIAKTRYSPNIGILPRDIQKLFERAFIEGQQSKSARPRADEWFYALDSLSQRLCKCTDNPKHEYFIGLSSCPWCKLDMEIRNKSKPNPGDLKIDDGWEEFRRKQNKEKASKDEINRKNDYTFIFPPTCPICGALLVNGKCLSCNSTPKTNPQSKPHSTPKTNPQPKTHNEDKEATRALIATILIISFFLILALIGIYSDESSPNYAENVTDTYNYYDDTIDSSLYKTNSIFTPMSTIDKNELSENKQEISIENIETNVDEISAYAEIDFDEEVIWDVPETISSYESSTIPAPTLSFSVNIYDIDISFDSDATVYDLIAETDCDKAYVDPFSKNGIDFYDKENGHATVSLFYAAPCSGNLFIKKSNGEVLKKIPIDIAWKDCEFVSSNEDIITFGDEQFEIKSTGKLTISYIYGDDVVAEKEVEVI</sequence>
<dbReference type="Proteomes" id="UP001211015">
    <property type="component" value="Unassembled WGS sequence"/>
</dbReference>
<dbReference type="PROSITE" id="PS50011">
    <property type="entry name" value="PROTEIN_KINASE_DOM"/>
    <property type="match status" value="1"/>
</dbReference>
<evidence type="ECO:0000256" key="1">
    <source>
        <dbReference type="SAM" id="MobiDB-lite"/>
    </source>
</evidence>
<dbReference type="GO" id="GO:0005524">
    <property type="term" value="F:ATP binding"/>
    <property type="evidence" value="ECO:0007669"/>
    <property type="project" value="InterPro"/>
</dbReference>
<dbReference type="InterPro" id="IPR000719">
    <property type="entry name" value="Prot_kinase_dom"/>
</dbReference>
<keyword evidence="2" id="KW-1133">Transmembrane helix</keyword>
<evidence type="ECO:0000259" key="3">
    <source>
        <dbReference type="PROSITE" id="PS50011"/>
    </source>
</evidence>
<dbReference type="SMART" id="SM00220">
    <property type="entry name" value="S_TKc"/>
    <property type="match status" value="1"/>
</dbReference>
<dbReference type="Pfam" id="PF00069">
    <property type="entry name" value="Pkinase"/>
    <property type="match status" value="1"/>
</dbReference>
<dbReference type="Gene3D" id="1.10.510.10">
    <property type="entry name" value="Transferase(Phosphotransferase) domain 1"/>
    <property type="match status" value="1"/>
</dbReference>
<keyword evidence="2" id="KW-0812">Transmembrane</keyword>
<keyword evidence="2" id="KW-0472">Membrane</keyword>
<dbReference type="SUPFAM" id="SSF56112">
    <property type="entry name" value="Protein kinase-like (PK-like)"/>
    <property type="match status" value="1"/>
</dbReference>
<reference evidence="4" key="1">
    <citation type="submission" date="2023-01" db="EMBL/GenBank/DDBJ databases">
        <title>Human gut microbiome strain richness.</title>
        <authorList>
            <person name="Chen-Liaw A."/>
        </authorList>
    </citation>
    <scope>NUCLEOTIDE SEQUENCE</scope>
    <source>
        <strain evidence="4">1001275st1_F4_1001275B_160808</strain>
    </source>
</reference>
<feature type="region of interest" description="Disordered" evidence="1">
    <location>
        <begin position="408"/>
        <end position="432"/>
    </location>
</feature>
<evidence type="ECO:0000256" key="2">
    <source>
        <dbReference type="SAM" id="Phobius"/>
    </source>
</evidence>
<dbReference type="EMBL" id="JAQMLV010000001">
    <property type="protein sequence ID" value="MDB8743475.1"/>
    <property type="molecule type" value="Genomic_DNA"/>
</dbReference>
<organism evidence="4 5">
    <name type="scientific">Ruminococcus bicirculans</name>
    <name type="common">ex Wegman et al. 2014</name>
    <dbReference type="NCBI Taxonomy" id="1160721"/>
    <lineage>
        <taxon>Bacteria</taxon>
        <taxon>Bacillati</taxon>
        <taxon>Bacillota</taxon>
        <taxon>Clostridia</taxon>
        <taxon>Eubacteriales</taxon>
        <taxon>Oscillospiraceae</taxon>
        <taxon>Ruminococcus</taxon>
    </lineage>
</organism>
<gene>
    <name evidence="4" type="ORF">PNU62_00400</name>
</gene>
<dbReference type="AlphaFoldDB" id="A0AAW6E8R3"/>
<name>A0AAW6E8R3_9FIRM</name>
<dbReference type="GO" id="GO:0004672">
    <property type="term" value="F:protein kinase activity"/>
    <property type="evidence" value="ECO:0007669"/>
    <property type="project" value="InterPro"/>
</dbReference>
<evidence type="ECO:0000313" key="5">
    <source>
        <dbReference type="Proteomes" id="UP001211015"/>
    </source>
</evidence>
<feature type="domain" description="Protein kinase" evidence="3">
    <location>
        <begin position="20"/>
        <end position="326"/>
    </location>
</feature>
<feature type="compositionally biased region" description="Polar residues" evidence="1">
    <location>
        <begin position="408"/>
        <end position="427"/>
    </location>
</feature>
<protein>
    <recommendedName>
        <fullName evidence="3">Protein kinase domain-containing protein</fullName>
    </recommendedName>
</protein>